<evidence type="ECO:0000259" key="3">
    <source>
        <dbReference type="SMART" id="SM00967"/>
    </source>
</evidence>
<accession>A0A841LTP5</accession>
<comment type="caution">
    <text evidence="4">The sequence shown here is derived from an EMBL/GenBank/DDBJ whole genome shotgun (WGS) entry which is preliminary data.</text>
</comment>
<evidence type="ECO:0000313" key="5">
    <source>
        <dbReference type="Proteomes" id="UP000555393"/>
    </source>
</evidence>
<evidence type="ECO:0000256" key="1">
    <source>
        <dbReference type="ARBA" id="ARBA00022603"/>
    </source>
</evidence>
<dbReference type="Proteomes" id="UP000555393">
    <property type="component" value="Unassembled WGS sequence"/>
</dbReference>
<dbReference type="EMBL" id="JACIIU010000001">
    <property type="protein sequence ID" value="MBB6259867.1"/>
    <property type="molecule type" value="Genomic_DNA"/>
</dbReference>
<dbReference type="GO" id="GO:0006396">
    <property type="term" value="P:RNA processing"/>
    <property type="evidence" value="ECO:0007669"/>
    <property type="project" value="InterPro"/>
</dbReference>
<dbReference type="SUPFAM" id="SSF55315">
    <property type="entry name" value="L30e-like"/>
    <property type="match status" value="1"/>
</dbReference>
<dbReference type="SUPFAM" id="SSF75217">
    <property type="entry name" value="alpha/beta knot"/>
    <property type="match status" value="1"/>
</dbReference>
<sequence length="273" mass="29409">MTTAFPNNRIIHVSDADDERLAAYRSIKEKDLVGRQGLFIAEGKSVLNVALRSERVGILSLLILENRLAGLEQQLALCPPELPVYVVPSAVMDQVAGFHVHRGILAVGRQAEVLNHTQLIASLNQEALVVVLCGLTNHDNVGSIFRNAAAFAADAVLMDQMCCDPLYRKAIRVSVGASLKTPYARGGTIDEIIAELVKAGFEILALSPSGQMNIHDVKPVKRRALLLGTEGQGLPAHILNQLQSARIPMAEDFDSLNVATASGIALSRCSRFS</sequence>
<evidence type="ECO:0000256" key="2">
    <source>
        <dbReference type="ARBA" id="ARBA00022679"/>
    </source>
</evidence>
<dbReference type="GO" id="GO:0008173">
    <property type="term" value="F:RNA methyltransferase activity"/>
    <property type="evidence" value="ECO:0007669"/>
    <property type="project" value="InterPro"/>
</dbReference>
<proteinExistence type="predicted"/>
<feature type="domain" description="RNA 2-O ribose methyltransferase substrate binding" evidence="3">
    <location>
        <begin position="40"/>
        <end position="114"/>
    </location>
</feature>
<protein>
    <submittedName>
        <fullName evidence="4">tRNA G18 (Ribose-2'-O)-methylase SpoU</fullName>
    </submittedName>
</protein>
<dbReference type="Pfam" id="PF00588">
    <property type="entry name" value="SpoU_methylase"/>
    <property type="match status" value="1"/>
</dbReference>
<keyword evidence="1 4" id="KW-0489">Methyltransferase</keyword>
<dbReference type="AlphaFoldDB" id="A0A841LTP5"/>
<dbReference type="Gene3D" id="3.40.1280.10">
    <property type="match status" value="1"/>
</dbReference>
<gene>
    <name evidence="4" type="ORF">FHS77_000375</name>
</gene>
<dbReference type="GO" id="GO:0032259">
    <property type="term" value="P:methylation"/>
    <property type="evidence" value="ECO:0007669"/>
    <property type="project" value="UniProtKB-KW"/>
</dbReference>
<dbReference type="GO" id="GO:0003723">
    <property type="term" value="F:RNA binding"/>
    <property type="evidence" value="ECO:0007669"/>
    <property type="project" value="InterPro"/>
</dbReference>
<dbReference type="RefSeq" id="WP_184219148.1">
    <property type="nucleotide sequence ID" value="NZ_JACIIU010000001.1"/>
</dbReference>
<dbReference type="InterPro" id="IPR029028">
    <property type="entry name" value="Alpha/beta_knot_MTases"/>
</dbReference>
<dbReference type="Gene3D" id="3.30.1330.30">
    <property type="match status" value="1"/>
</dbReference>
<dbReference type="SMART" id="SM00967">
    <property type="entry name" value="SpoU_sub_bind"/>
    <property type="match status" value="1"/>
</dbReference>
<dbReference type="InterPro" id="IPR013123">
    <property type="entry name" value="SpoU_subst-bd"/>
</dbReference>
<reference evidence="4 5" key="1">
    <citation type="submission" date="2020-08" db="EMBL/GenBank/DDBJ databases">
        <title>Genomic Encyclopedia of Type Strains, Phase IV (KMG-IV): sequencing the most valuable type-strain genomes for metagenomic binning, comparative biology and taxonomic classification.</title>
        <authorList>
            <person name="Goeker M."/>
        </authorList>
    </citation>
    <scope>NUCLEOTIDE SEQUENCE [LARGE SCALE GENOMIC DNA]</scope>
    <source>
        <strain evidence="4 5">DSM 22336</strain>
    </source>
</reference>
<organism evidence="4 5">
    <name type="scientific">Paenochrobactrum gallinarii</name>
    <dbReference type="NCBI Taxonomy" id="643673"/>
    <lineage>
        <taxon>Bacteria</taxon>
        <taxon>Pseudomonadati</taxon>
        <taxon>Pseudomonadota</taxon>
        <taxon>Alphaproteobacteria</taxon>
        <taxon>Hyphomicrobiales</taxon>
        <taxon>Brucellaceae</taxon>
        <taxon>Paenochrobactrum</taxon>
    </lineage>
</organism>
<evidence type="ECO:0000313" key="4">
    <source>
        <dbReference type="EMBL" id="MBB6259867.1"/>
    </source>
</evidence>
<dbReference type="InterPro" id="IPR051259">
    <property type="entry name" value="rRNA_Methyltransferase"/>
</dbReference>
<dbReference type="InterPro" id="IPR029064">
    <property type="entry name" value="Ribosomal_eL30-like_sf"/>
</dbReference>
<name>A0A841LTP5_9HYPH</name>
<dbReference type="PANTHER" id="PTHR43191:SF12">
    <property type="entry name" value="RRNA METHYLASE"/>
    <property type="match status" value="1"/>
</dbReference>
<dbReference type="InterPro" id="IPR029026">
    <property type="entry name" value="tRNA_m1G_MTases_N"/>
</dbReference>
<keyword evidence="5" id="KW-1185">Reference proteome</keyword>
<dbReference type="InterPro" id="IPR001537">
    <property type="entry name" value="SpoU_MeTrfase"/>
</dbReference>
<keyword evidence="2" id="KW-0808">Transferase</keyword>
<dbReference type="GO" id="GO:0005737">
    <property type="term" value="C:cytoplasm"/>
    <property type="evidence" value="ECO:0007669"/>
    <property type="project" value="UniProtKB-ARBA"/>
</dbReference>
<dbReference type="PANTHER" id="PTHR43191">
    <property type="entry name" value="RRNA METHYLTRANSFERASE 3"/>
    <property type="match status" value="1"/>
</dbReference>
<dbReference type="CDD" id="cd18095">
    <property type="entry name" value="SpoU-like_rRNA-MTase"/>
    <property type="match status" value="1"/>
</dbReference>